<reference evidence="2 3" key="1">
    <citation type="submission" date="2020-08" db="EMBL/GenBank/DDBJ databases">
        <title>Plant Genome Project.</title>
        <authorList>
            <person name="Zhang R.-G."/>
        </authorList>
    </citation>
    <scope>NUCLEOTIDE SEQUENCE [LARGE SCALE GENOMIC DNA]</scope>
    <source>
        <tissue evidence="2">Rhizome</tissue>
    </source>
</reference>
<dbReference type="EMBL" id="JACMSC010000015">
    <property type="protein sequence ID" value="KAG6484542.1"/>
    <property type="molecule type" value="Genomic_DNA"/>
</dbReference>
<accession>A0A8J5FCN0</accession>
<feature type="compositionally biased region" description="Basic and acidic residues" evidence="1">
    <location>
        <begin position="332"/>
        <end position="354"/>
    </location>
</feature>
<protein>
    <submittedName>
        <fullName evidence="2">Uncharacterized protein</fullName>
    </submittedName>
</protein>
<evidence type="ECO:0000256" key="1">
    <source>
        <dbReference type="SAM" id="MobiDB-lite"/>
    </source>
</evidence>
<keyword evidence="3" id="KW-1185">Reference proteome</keyword>
<evidence type="ECO:0000313" key="2">
    <source>
        <dbReference type="EMBL" id="KAG6484542.1"/>
    </source>
</evidence>
<proteinExistence type="predicted"/>
<evidence type="ECO:0000313" key="3">
    <source>
        <dbReference type="Proteomes" id="UP000734854"/>
    </source>
</evidence>
<organism evidence="2 3">
    <name type="scientific">Zingiber officinale</name>
    <name type="common">Ginger</name>
    <name type="synonym">Amomum zingiber</name>
    <dbReference type="NCBI Taxonomy" id="94328"/>
    <lineage>
        <taxon>Eukaryota</taxon>
        <taxon>Viridiplantae</taxon>
        <taxon>Streptophyta</taxon>
        <taxon>Embryophyta</taxon>
        <taxon>Tracheophyta</taxon>
        <taxon>Spermatophyta</taxon>
        <taxon>Magnoliopsida</taxon>
        <taxon>Liliopsida</taxon>
        <taxon>Zingiberales</taxon>
        <taxon>Zingiberaceae</taxon>
        <taxon>Zingiber</taxon>
    </lineage>
</organism>
<feature type="region of interest" description="Disordered" evidence="1">
    <location>
        <begin position="325"/>
        <end position="388"/>
    </location>
</feature>
<dbReference type="Proteomes" id="UP000734854">
    <property type="component" value="Unassembled WGS sequence"/>
</dbReference>
<dbReference type="AlphaFoldDB" id="A0A8J5FCN0"/>
<name>A0A8J5FCN0_ZINOF</name>
<gene>
    <name evidence="2" type="ORF">ZIOFF_053062</name>
</gene>
<comment type="caution">
    <text evidence="2">The sequence shown here is derived from an EMBL/GenBank/DDBJ whole genome shotgun (WGS) entry which is preliminary data.</text>
</comment>
<feature type="compositionally biased region" description="Basic and acidic residues" evidence="1">
    <location>
        <begin position="362"/>
        <end position="388"/>
    </location>
</feature>
<sequence>MLLQLVSATIDLTSAMQWQVAIGRTDSEAAALHQTRLSCSRFAAFGSELAAAFADCALLPTVSFSFSLSSEGRFSLPLCSFSFLFIPRKDFFPFDDSFPPSIHASESTEEQEGRGSRIEMLSYTAKRILGLGHGFAERRLHAALMAVRGYHERVDGEERVKVAGEDVGLAFTGRGDWRAYGGRASAAWVEEKRGKERKEERVKILGYDIIDEDADGDLVWEPVHGEGDVETPEGMADEDDALALGQRGQEVDQGLVVVGEVPEVGEAALVDAGSGEIKRGDSVPGGAEKGDELVPTPGAVGDAVNEDDVVAAVASGVCHVKTRRRRLPSGENTKEKAVVGGKCEGEGYHGENVKKKVAVGRGDAKKTIEENEKEKLPSGENVKEKNAK</sequence>